<protein>
    <submittedName>
        <fullName evidence="2">Uncharacterized protein</fullName>
    </submittedName>
</protein>
<feature type="transmembrane region" description="Helical" evidence="1">
    <location>
        <begin position="21"/>
        <end position="41"/>
    </location>
</feature>
<keyword evidence="1" id="KW-1133">Transmembrane helix</keyword>
<gene>
    <name evidence="2" type="ORF">RUMLAC_00523</name>
</gene>
<keyword evidence="3" id="KW-1185">Reference proteome</keyword>
<reference evidence="2 3" key="1">
    <citation type="submission" date="2008-08" db="EMBL/GenBank/DDBJ databases">
        <title>Draft genome sequence of Ruminococcus lactaris ATCC 29176.</title>
        <authorList>
            <person name="Sudarsanam P."/>
            <person name="Ley R."/>
            <person name="Guruge J."/>
            <person name="Turnbaugh P.J."/>
            <person name="Mahowald M."/>
            <person name="Liep D."/>
            <person name="Gordon J."/>
        </authorList>
    </citation>
    <scope>NUCLEOTIDE SEQUENCE [LARGE SCALE GENOMIC DNA]</scope>
    <source>
        <strain evidence="2 3">ATCC 29176</strain>
    </source>
</reference>
<keyword evidence="1" id="KW-0472">Membrane</keyword>
<dbReference type="AlphaFoldDB" id="B5CM49"/>
<evidence type="ECO:0000256" key="1">
    <source>
        <dbReference type="SAM" id="Phobius"/>
    </source>
</evidence>
<evidence type="ECO:0000313" key="3">
    <source>
        <dbReference type="Proteomes" id="UP000003254"/>
    </source>
</evidence>
<accession>B5CM49</accession>
<proteinExistence type="predicted"/>
<dbReference type="HOGENOM" id="CLU_3188645_0_0_9"/>
<reference evidence="2 3" key="2">
    <citation type="submission" date="2008-08" db="EMBL/GenBank/DDBJ databases">
        <authorList>
            <person name="Fulton L."/>
            <person name="Clifton S."/>
            <person name="Fulton B."/>
            <person name="Xu J."/>
            <person name="Minx P."/>
            <person name="Pepin K.H."/>
            <person name="Johnson M."/>
            <person name="Bhonagiri V."/>
            <person name="Nash W.E."/>
            <person name="Mardis E.R."/>
            <person name="Wilson R.K."/>
        </authorList>
    </citation>
    <scope>NUCLEOTIDE SEQUENCE [LARGE SCALE GENOMIC DNA]</scope>
    <source>
        <strain evidence="2 3">ATCC 29176</strain>
    </source>
</reference>
<keyword evidence="1" id="KW-0812">Transmembrane</keyword>
<dbReference type="EMBL" id="ABOU02000017">
    <property type="protein sequence ID" value="EDY33767.1"/>
    <property type="molecule type" value="Genomic_DNA"/>
</dbReference>
<comment type="caution">
    <text evidence="2">The sequence shown here is derived from an EMBL/GenBank/DDBJ whole genome shotgun (WGS) entry which is preliminary data.</text>
</comment>
<sequence>MQQRTGSFKKNLLKNKKATRFFSDSFLFISIPILHSVLFILPHLSY</sequence>
<dbReference type="Proteomes" id="UP000003254">
    <property type="component" value="Unassembled WGS sequence"/>
</dbReference>
<organism evidence="2 3">
    <name type="scientific">[Ruminococcus] lactaris ATCC 29176</name>
    <dbReference type="NCBI Taxonomy" id="471875"/>
    <lineage>
        <taxon>Bacteria</taxon>
        <taxon>Bacillati</taxon>
        <taxon>Bacillota</taxon>
        <taxon>Clostridia</taxon>
        <taxon>Lachnospirales</taxon>
        <taxon>Lachnospiraceae</taxon>
        <taxon>Mediterraneibacter</taxon>
    </lineage>
</organism>
<name>B5CM49_9FIRM</name>
<evidence type="ECO:0000313" key="2">
    <source>
        <dbReference type="EMBL" id="EDY33767.1"/>
    </source>
</evidence>